<dbReference type="Proteomes" id="UP000018144">
    <property type="component" value="Unassembled WGS sequence"/>
</dbReference>
<keyword evidence="2" id="KW-1185">Reference proteome</keyword>
<gene>
    <name evidence="1" type="ORF">PCON_04469</name>
</gene>
<organism evidence="1 2">
    <name type="scientific">Pyronema omphalodes (strain CBS 100304)</name>
    <name type="common">Pyronema confluens</name>
    <dbReference type="NCBI Taxonomy" id="1076935"/>
    <lineage>
        <taxon>Eukaryota</taxon>
        <taxon>Fungi</taxon>
        <taxon>Dikarya</taxon>
        <taxon>Ascomycota</taxon>
        <taxon>Pezizomycotina</taxon>
        <taxon>Pezizomycetes</taxon>
        <taxon>Pezizales</taxon>
        <taxon>Pyronemataceae</taxon>
        <taxon>Pyronema</taxon>
    </lineage>
</organism>
<evidence type="ECO:0000313" key="2">
    <source>
        <dbReference type="Proteomes" id="UP000018144"/>
    </source>
</evidence>
<dbReference type="OrthoDB" id="2963168at2759"/>
<proteinExistence type="predicted"/>
<reference evidence="1 2" key="1">
    <citation type="journal article" date="2013" name="PLoS Genet.">
        <title>The genome and development-dependent transcriptomes of Pyronema confluens: a window into fungal evolution.</title>
        <authorList>
            <person name="Traeger S."/>
            <person name="Altegoer F."/>
            <person name="Freitag M."/>
            <person name="Gabaldon T."/>
            <person name="Kempken F."/>
            <person name="Kumar A."/>
            <person name="Marcet-Houben M."/>
            <person name="Poggeler S."/>
            <person name="Stajich J.E."/>
            <person name="Nowrousian M."/>
        </authorList>
    </citation>
    <scope>NUCLEOTIDE SEQUENCE [LARGE SCALE GENOMIC DNA]</scope>
    <source>
        <strain evidence="2">CBS 100304</strain>
        <tissue evidence="1">Vegetative mycelium</tissue>
    </source>
</reference>
<sequence length="44" mass="4875">MIKATEKAGFGSHRVNFILVSEPESAAAYTLQHQPNILNVSIQY</sequence>
<accession>U4LJE4</accession>
<protein>
    <submittedName>
        <fullName evidence="1">Uncharacterized protein</fullName>
    </submittedName>
</protein>
<evidence type="ECO:0000313" key="1">
    <source>
        <dbReference type="EMBL" id="CCX17465.1"/>
    </source>
</evidence>
<dbReference type="AlphaFoldDB" id="U4LJE4"/>
<name>U4LJE4_PYROM</name>
<dbReference type="EMBL" id="HF936658">
    <property type="protein sequence ID" value="CCX17465.1"/>
    <property type="molecule type" value="Genomic_DNA"/>
</dbReference>